<evidence type="ECO:0008006" key="4">
    <source>
        <dbReference type="Google" id="ProtNLM"/>
    </source>
</evidence>
<proteinExistence type="predicted"/>
<name>A0A5K1IQ93_9ACTN</name>
<evidence type="ECO:0000256" key="1">
    <source>
        <dbReference type="SAM" id="SignalP"/>
    </source>
</evidence>
<gene>
    <name evidence="2" type="ORF">CKJAJONC_01425</name>
</gene>
<dbReference type="RefSeq" id="WP_152067544.1">
    <property type="nucleotide sequence ID" value="NZ_CABWIF010000006.1"/>
</dbReference>
<keyword evidence="1" id="KW-0732">Signal</keyword>
<protein>
    <recommendedName>
        <fullName evidence="4">Lipoprotein</fullName>
    </recommendedName>
</protein>
<feature type="chain" id="PRO_5038633554" description="Lipoprotein" evidence="1">
    <location>
        <begin position="28"/>
        <end position="316"/>
    </location>
</feature>
<dbReference type="AlphaFoldDB" id="A0A5K1IQ93"/>
<dbReference type="EMBL" id="CABWIF010000006">
    <property type="protein sequence ID" value="VWL90480.1"/>
    <property type="molecule type" value="Genomic_DNA"/>
</dbReference>
<accession>A0A5K1IQ93</accession>
<dbReference type="Proteomes" id="UP000368032">
    <property type="component" value="Unassembled WGS sequence"/>
</dbReference>
<organism evidence="2 3">
    <name type="scientific">Collinsella aerofaciens</name>
    <dbReference type="NCBI Taxonomy" id="74426"/>
    <lineage>
        <taxon>Bacteria</taxon>
        <taxon>Bacillati</taxon>
        <taxon>Actinomycetota</taxon>
        <taxon>Coriobacteriia</taxon>
        <taxon>Coriobacteriales</taxon>
        <taxon>Coriobacteriaceae</taxon>
        <taxon>Collinsella</taxon>
    </lineage>
</organism>
<evidence type="ECO:0000313" key="2">
    <source>
        <dbReference type="EMBL" id="VWL90480.1"/>
    </source>
</evidence>
<feature type="signal peptide" evidence="1">
    <location>
        <begin position="1"/>
        <end position="27"/>
    </location>
</feature>
<reference evidence="2 3" key="1">
    <citation type="submission" date="2019-10" db="EMBL/GenBank/DDBJ databases">
        <authorList>
            <person name="Wolf R A."/>
        </authorList>
    </citation>
    <scope>NUCLEOTIDE SEQUENCE [LARGE SCALE GENOMIC DNA]</scope>
    <source>
        <strain evidence="2">Collinsella_aerofaciens_DSM_13712</strain>
    </source>
</reference>
<dbReference type="PROSITE" id="PS51257">
    <property type="entry name" value="PROKAR_LIPOPROTEIN"/>
    <property type="match status" value="1"/>
</dbReference>
<sequence length="316" mass="34107">MKKRRLTAAAVATACLLTLTLAGCGGANDVKSASEPLAVSQAFGQKSVWVQYNKNDAIEKDGEIDRILVFDGNGNVTAYQCDGATFADLNGKSDDEIVEMAKEQDKKVFDTERQDALDSTAPAIERIQSAYDTLKDEYDSGTYTSGLGGSALSDLTDADLEEMKSLYSQVLNDLEAQLNAAKDGQAATKSATYQEPKAQPYTLHIETDGSGNNTQSETISFDAPSYSFYKAQSGRKGQVDDEEQTPADVLTWGINVSYTEAGKAIRNERIELFSPVNKQTVYDMTFAGFSGLATTVNENHAGFVLDTPDTKGIEVD</sequence>
<evidence type="ECO:0000313" key="3">
    <source>
        <dbReference type="Proteomes" id="UP000368032"/>
    </source>
</evidence>